<evidence type="ECO:0000259" key="10">
    <source>
        <dbReference type="SMART" id="SM00986"/>
    </source>
</evidence>
<name>Q222V8_ALBFT</name>
<dbReference type="SUPFAM" id="SSF52141">
    <property type="entry name" value="Uracil-DNA glycosylase-like"/>
    <property type="match status" value="1"/>
</dbReference>
<dbReference type="OrthoDB" id="5290748at2"/>
<dbReference type="EMBL" id="CP000267">
    <property type="protein sequence ID" value="ABD67945.1"/>
    <property type="molecule type" value="Genomic_DNA"/>
</dbReference>
<evidence type="ECO:0000256" key="1">
    <source>
        <dbReference type="ARBA" id="ARBA00006521"/>
    </source>
</evidence>
<dbReference type="GO" id="GO:0097506">
    <property type="term" value="F:deaminated base DNA N-glycosylase activity"/>
    <property type="evidence" value="ECO:0007669"/>
    <property type="project" value="UniProtKB-ARBA"/>
</dbReference>
<dbReference type="InterPro" id="IPR036895">
    <property type="entry name" value="Uracil-DNA_glycosylase-like_sf"/>
</dbReference>
<dbReference type="CDD" id="cd10030">
    <property type="entry name" value="UDG-F4_TTUDGA_SPO1dp_like"/>
    <property type="match status" value="1"/>
</dbReference>
<evidence type="ECO:0000256" key="3">
    <source>
        <dbReference type="ARBA" id="ARBA00022485"/>
    </source>
</evidence>
<dbReference type="HOGENOM" id="CLU_044815_1_0_4"/>
<dbReference type="NCBIfam" id="TIGR00758">
    <property type="entry name" value="UDG_fam4"/>
    <property type="match status" value="1"/>
</dbReference>
<protein>
    <recommendedName>
        <fullName evidence="2">Type-4 uracil-DNA glycosylase</fullName>
    </recommendedName>
</protein>
<dbReference type="SMART" id="SM00987">
    <property type="entry name" value="UreE_C"/>
    <property type="match status" value="1"/>
</dbReference>
<dbReference type="GO" id="GO:0046872">
    <property type="term" value="F:metal ion binding"/>
    <property type="evidence" value="ECO:0007669"/>
    <property type="project" value="UniProtKB-KW"/>
</dbReference>
<dbReference type="KEGG" id="rfr:Rfer_0187"/>
<dbReference type="GO" id="GO:0051539">
    <property type="term" value="F:4 iron, 4 sulfur cluster binding"/>
    <property type="evidence" value="ECO:0007669"/>
    <property type="project" value="UniProtKB-KW"/>
</dbReference>
<keyword evidence="12" id="KW-1185">Reference proteome</keyword>
<gene>
    <name evidence="11" type="ordered locus">Rfer_0187</name>
</gene>
<evidence type="ECO:0000256" key="2">
    <source>
        <dbReference type="ARBA" id="ARBA00019403"/>
    </source>
</evidence>
<evidence type="ECO:0000256" key="4">
    <source>
        <dbReference type="ARBA" id="ARBA00022723"/>
    </source>
</evidence>
<dbReference type="eggNOG" id="COG1573">
    <property type="taxonomic scope" value="Bacteria"/>
</dbReference>
<keyword evidence="8" id="KW-0411">Iron-sulfur</keyword>
<proteinExistence type="inferred from homology"/>
<dbReference type="InterPro" id="IPR051536">
    <property type="entry name" value="UDG_Type-4/5"/>
</dbReference>
<evidence type="ECO:0000256" key="7">
    <source>
        <dbReference type="ARBA" id="ARBA00023004"/>
    </source>
</evidence>
<keyword evidence="9" id="KW-0234">DNA repair</keyword>
<organism evidence="11 12">
    <name type="scientific">Albidiferax ferrireducens (strain ATCC BAA-621 / DSM 15236 / T118)</name>
    <name type="common">Rhodoferax ferrireducens</name>
    <dbReference type="NCBI Taxonomy" id="338969"/>
    <lineage>
        <taxon>Bacteria</taxon>
        <taxon>Pseudomonadati</taxon>
        <taxon>Pseudomonadota</taxon>
        <taxon>Betaproteobacteria</taxon>
        <taxon>Burkholderiales</taxon>
        <taxon>Comamonadaceae</taxon>
        <taxon>Rhodoferax</taxon>
    </lineage>
</organism>
<keyword evidence="5" id="KW-0227">DNA damage</keyword>
<evidence type="ECO:0000256" key="5">
    <source>
        <dbReference type="ARBA" id="ARBA00022763"/>
    </source>
</evidence>
<sequence length="296" mass="30667">MSLALDPRQRAMLQEMGVRVWLPAAAADLAAPALPAAVQAAPEAPSNAIENVATNITTTGATAQKILKTSAPPETRGTATGSGVPATDVAGLDWPALTQAIATCQACPLCIGRRTAVQAAPDAPRLADWLLVGEPPDDADEQAGAPFAGAAGQLLDNMLKALGLSRHAGSGVAAPAAQATTAAYVTPIVKCRPAQTRNPTQAELASCENYLRREVALVQPKVILALGRFAAQGLLQGSLPGLAGTPLGQLRGQIYRYQGIPVIVSYPPSYLLRSPQHKARAWVDLCQAQEALRRGG</sequence>
<dbReference type="AlphaFoldDB" id="Q222V8"/>
<evidence type="ECO:0000256" key="9">
    <source>
        <dbReference type="ARBA" id="ARBA00023204"/>
    </source>
</evidence>
<evidence type="ECO:0000313" key="11">
    <source>
        <dbReference type="EMBL" id="ABD67945.1"/>
    </source>
</evidence>
<accession>Q222V8</accession>
<dbReference type="PANTHER" id="PTHR33693:SF9">
    <property type="entry name" value="TYPE-4 URACIL-DNA GLYCOSYLASE"/>
    <property type="match status" value="1"/>
</dbReference>
<dbReference type="Proteomes" id="UP000008332">
    <property type="component" value="Chromosome"/>
</dbReference>
<evidence type="ECO:0000256" key="6">
    <source>
        <dbReference type="ARBA" id="ARBA00022801"/>
    </source>
</evidence>
<dbReference type="SMART" id="SM00986">
    <property type="entry name" value="UDG"/>
    <property type="match status" value="1"/>
</dbReference>
<evidence type="ECO:0000313" key="12">
    <source>
        <dbReference type="Proteomes" id="UP000008332"/>
    </source>
</evidence>
<dbReference type="InterPro" id="IPR005122">
    <property type="entry name" value="Uracil-DNA_glycosylase-like"/>
</dbReference>
<dbReference type="Gene3D" id="3.40.470.10">
    <property type="entry name" value="Uracil-DNA glycosylase-like domain"/>
    <property type="match status" value="1"/>
</dbReference>
<keyword evidence="7" id="KW-0408">Iron</keyword>
<dbReference type="RefSeq" id="WP_011462518.1">
    <property type="nucleotide sequence ID" value="NC_007908.1"/>
</dbReference>
<feature type="domain" description="Uracil-DNA glycosylase-like" evidence="10">
    <location>
        <begin position="120"/>
        <end position="286"/>
    </location>
</feature>
<comment type="similarity">
    <text evidence="1">Belongs to the uracil-DNA glycosylase (UDG) superfamily. Type 4 (UDGa) family.</text>
</comment>
<dbReference type="GO" id="GO:0006281">
    <property type="term" value="P:DNA repair"/>
    <property type="evidence" value="ECO:0007669"/>
    <property type="project" value="UniProtKB-KW"/>
</dbReference>
<dbReference type="PANTHER" id="PTHR33693">
    <property type="entry name" value="TYPE-5 URACIL-DNA GLYCOSYLASE"/>
    <property type="match status" value="1"/>
</dbReference>
<evidence type="ECO:0000256" key="8">
    <source>
        <dbReference type="ARBA" id="ARBA00023014"/>
    </source>
</evidence>
<keyword evidence="3" id="KW-0004">4Fe-4S</keyword>
<dbReference type="Pfam" id="PF03167">
    <property type="entry name" value="UDG"/>
    <property type="match status" value="1"/>
</dbReference>
<dbReference type="STRING" id="338969.Rfer_0187"/>
<dbReference type="InterPro" id="IPR005273">
    <property type="entry name" value="Ura-DNA_glyco_family4"/>
</dbReference>
<reference evidence="12" key="1">
    <citation type="submission" date="2006-02" db="EMBL/GenBank/DDBJ databases">
        <title>Complete sequence of chromosome of Rhodoferax ferrireducens DSM 15236.</title>
        <authorList>
            <person name="Copeland A."/>
            <person name="Lucas S."/>
            <person name="Lapidus A."/>
            <person name="Barry K."/>
            <person name="Detter J.C."/>
            <person name="Glavina del Rio T."/>
            <person name="Hammon N."/>
            <person name="Israni S."/>
            <person name="Pitluck S."/>
            <person name="Brettin T."/>
            <person name="Bruce D."/>
            <person name="Han C."/>
            <person name="Tapia R."/>
            <person name="Gilna P."/>
            <person name="Kiss H."/>
            <person name="Schmutz J."/>
            <person name="Larimer F."/>
            <person name="Land M."/>
            <person name="Kyrpides N."/>
            <person name="Ivanova N."/>
            <person name="Richardson P."/>
        </authorList>
    </citation>
    <scope>NUCLEOTIDE SEQUENCE [LARGE SCALE GENOMIC DNA]</scope>
    <source>
        <strain evidence="12">ATCC BAA-621 / DSM 15236 / T118</strain>
    </source>
</reference>
<keyword evidence="6" id="KW-0378">Hydrolase</keyword>
<keyword evidence="4" id="KW-0479">Metal-binding</keyword>